<proteinExistence type="predicted"/>
<dbReference type="Proteomes" id="UP000298763">
    <property type="component" value="Chromosome"/>
</dbReference>
<reference evidence="3 4" key="1">
    <citation type="submission" date="2019-05" db="EMBL/GenBank/DDBJ databases">
        <title>Draft Genome Sequences of Six Type Strains of the Genus Massilia.</title>
        <authorList>
            <person name="Miess H."/>
            <person name="Frediansyhah A."/>
            <person name="Gross H."/>
        </authorList>
    </citation>
    <scope>NUCLEOTIDE SEQUENCE [LARGE SCALE GENOMIC DNA]</scope>
    <source>
        <strain evidence="3 4">DSMZ 26121</strain>
    </source>
</reference>
<evidence type="ECO:0000259" key="1">
    <source>
        <dbReference type="Pfam" id="PF00496"/>
    </source>
</evidence>
<accession>A0A4P8HUL9</accession>
<dbReference type="InterPro" id="IPR006311">
    <property type="entry name" value="TAT_signal"/>
</dbReference>
<dbReference type="PROSITE" id="PS51318">
    <property type="entry name" value="TAT"/>
    <property type="match status" value="1"/>
</dbReference>
<sequence length="521" mass="56761">MTEPTSRRHFLQGGLLLGAAALGGSALLAGCGREQAATPAAPVDDTPRRGGRLRLGIVDGSQSGNLDVHKPVGSGIIRGFALYSKLWEWSEHMTPELALAEEVSINANASAWTIRLRKGLEFHHGKTITADDLIFSARRLSDPELASPYAALVSRIDRDNIVKLDERTIRVPIKHGAGFLPLPDGWVNFGGIVPTDYHPVTNPVGAGPYKLKSFNPGQRSLFTRFDNYFKPGQPYADELEIIEFKDQTSRVAALLAGQIDTAYALSPEQVVPLRANGGASVLVSRTHGWHGFEMNLDAEPFRDVRVRQAFRLLANRPELVARALGGHGRIANDLYSPLDPTFNKAIAQRPHDVEQARALLRAAGKADLRLELAAGPGGAPAAQVFANQAKLAGVDVRVRQVDAATYNGPLRDSWAMSTTYRLGGEFLHTASITDAPLAAVNKTHFKDARFAELFEQALGETDVLKRQALVHEAQQIQHDRGGLLIWGFTDVVDGIAANVGGARAERSHFPTWRFDDLWLRS</sequence>
<evidence type="ECO:0000313" key="3">
    <source>
        <dbReference type="EMBL" id="QCP12260.1"/>
    </source>
</evidence>
<reference evidence="2 5" key="2">
    <citation type="submission" date="2020-08" db="EMBL/GenBank/DDBJ databases">
        <title>Genomic Encyclopedia of Type Strains, Phase III (KMG-III): the genomes of soil and plant-associated and newly described type strains.</title>
        <authorList>
            <person name="Whitman W."/>
        </authorList>
    </citation>
    <scope>NUCLEOTIDE SEQUENCE [LARGE SCALE GENOMIC DNA]</scope>
    <source>
        <strain evidence="2 5">CECT 7753</strain>
    </source>
</reference>
<protein>
    <submittedName>
        <fullName evidence="3">ABC transporter substrate-binding protein</fullName>
    </submittedName>
    <submittedName>
        <fullName evidence="2">Peptide/nickel transport system substrate-binding protein</fullName>
    </submittedName>
</protein>
<dbReference type="PANTHER" id="PTHR30290:SF83">
    <property type="entry name" value="ABC TRANSPORTER SUBSTRATE-BINDING PROTEIN"/>
    <property type="match status" value="1"/>
</dbReference>
<name>A0A4P8HUL9_9BURK</name>
<evidence type="ECO:0000313" key="2">
    <source>
        <dbReference type="EMBL" id="MBB3225244.1"/>
    </source>
</evidence>
<dbReference type="EMBL" id="CP040017">
    <property type="protein sequence ID" value="QCP12260.1"/>
    <property type="molecule type" value="Genomic_DNA"/>
</dbReference>
<dbReference type="GO" id="GO:0015833">
    <property type="term" value="P:peptide transport"/>
    <property type="evidence" value="ECO:0007669"/>
    <property type="project" value="TreeGrafter"/>
</dbReference>
<feature type="domain" description="Solute-binding protein family 5" evidence="1">
    <location>
        <begin position="95"/>
        <end position="408"/>
    </location>
</feature>
<dbReference type="EMBL" id="JACHXS010000018">
    <property type="protein sequence ID" value="MBB3225244.1"/>
    <property type="molecule type" value="Genomic_DNA"/>
</dbReference>
<evidence type="ECO:0000313" key="5">
    <source>
        <dbReference type="Proteomes" id="UP000584325"/>
    </source>
</evidence>
<dbReference type="OrthoDB" id="9801799at2"/>
<dbReference type="InterPro" id="IPR039424">
    <property type="entry name" value="SBP_5"/>
</dbReference>
<dbReference type="Pfam" id="PF00496">
    <property type="entry name" value="SBP_bac_5"/>
    <property type="match status" value="1"/>
</dbReference>
<dbReference type="PROSITE" id="PS51257">
    <property type="entry name" value="PROKAR_LIPOPROTEIN"/>
    <property type="match status" value="1"/>
</dbReference>
<dbReference type="RefSeq" id="WP_137315097.1">
    <property type="nucleotide sequence ID" value="NZ_CP040017.1"/>
</dbReference>
<dbReference type="InterPro" id="IPR000914">
    <property type="entry name" value="SBP_5_dom"/>
</dbReference>
<dbReference type="SUPFAM" id="SSF53850">
    <property type="entry name" value="Periplasmic binding protein-like II"/>
    <property type="match status" value="1"/>
</dbReference>
<dbReference type="Gene3D" id="3.40.190.10">
    <property type="entry name" value="Periplasmic binding protein-like II"/>
    <property type="match status" value="1"/>
</dbReference>
<dbReference type="Proteomes" id="UP000584325">
    <property type="component" value="Unassembled WGS sequence"/>
</dbReference>
<evidence type="ECO:0000313" key="4">
    <source>
        <dbReference type="Proteomes" id="UP000298763"/>
    </source>
</evidence>
<dbReference type="AlphaFoldDB" id="A0A4P8HUL9"/>
<organism evidence="2 5">
    <name type="scientific">Pseudoduganella umbonata</name>
    <dbReference type="NCBI Taxonomy" id="864828"/>
    <lineage>
        <taxon>Bacteria</taxon>
        <taxon>Pseudomonadati</taxon>
        <taxon>Pseudomonadota</taxon>
        <taxon>Betaproteobacteria</taxon>
        <taxon>Burkholderiales</taxon>
        <taxon>Oxalobacteraceae</taxon>
        <taxon>Telluria group</taxon>
        <taxon>Pseudoduganella</taxon>
    </lineage>
</organism>
<gene>
    <name evidence="3" type="ORF">FCL38_18925</name>
    <name evidence="2" type="ORF">FHS02_006115</name>
</gene>
<dbReference type="CDD" id="cd08503">
    <property type="entry name" value="PBP2_NikA_DppA_OppA_like_17"/>
    <property type="match status" value="1"/>
</dbReference>
<dbReference type="GO" id="GO:1904680">
    <property type="term" value="F:peptide transmembrane transporter activity"/>
    <property type="evidence" value="ECO:0007669"/>
    <property type="project" value="TreeGrafter"/>
</dbReference>
<keyword evidence="4" id="KW-1185">Reference proteome</keyword>
<dbReference type="PANTHER" id="PTHR30290">
    <property type="entry name" value="PERIPLASMIC BINDING COMPONENT OF ABC TRANSPORTER"/>
    <property type="match status" value="1"/>
</dbReference>
<dbReference type="Gene3D" id="3.10.105.10">
    <property type="entry name" value="Dipeptide-binding Protein, Domain 3"/>
    <property type="match status" value="1"/>
</dbReference>